<dbReference type="PANTHER" id="PTHR45694:SF18">
    <property type="entry name" value="GLUTAREDOXIN-1-RELATED"/>
    <property type="match status" value="1"/>
</dbReference>
<keyword evidence="5" id="KW-1185">Reference proteome</keyword>
<evidence type="ECO:0000259" key="3">
    <source>
        <dbReference type="Pfam" id="PF00462"/>
    </source>
</evidence>
<gene>
    <name evidence="4" type="ORF">IWW39_006443</name>
</gene>
<dbReference type="Proteomes" id="UP001151516">
    <property type="component" value="Unassembled WGS sequence"/>
</dbReference>
<dbReference type="PROSITE" id="PS51354">
    <property type="entry name" value="GLUTAREDOXIN_2"/>
    <property type="match status" value="1"/>
</dbReference>
<keyword evidence="2" id="KW-0676">Redox-active center</keyword>
<comment type="caution">
    <text evidence="4">The sequence shown here is derived from an EMBL/GenBank/DDBJ whole genome shotgun (WGS) entry which is preliminary data.</text>
</comment>
<dbReference type="PROSITE" id="PS00195">
    <property type="entry name" value="GLUTAREDOXIN_1"/>
    <property type="match status" value="1"/>
</dbReference>
<dbReference type="PANTHER" id="PTHR45694">
    <property type="entry name" value="GLUTAREDOXIN 2"/>
    <property type="match status" value="1"/>
</dbReference>
<dbReference type="InterPro" id="IPR014025">
    <property type="entry name" value="Glutaredoxin_subgr"/>
</dbReference>
<evidence type="ECO:0000313" key="4">
    <source>
        <dbReference type="EMBL" id="KAJ2680179.1"/>
    </source>
</evidence>
<dbReference type="PRINTS" id="PR00160">
    <property type="entry name" value="GLUTAREDOXIN"/>
</dbReference>
<evidence type="ECO:0000256" key="1">
    <source>
        <dbReference type="ARBA" id="ARBA00023157"/>
    </source>
</evidence>
<dbReference type="GO" id="GO:0034599">
    <property type="term" value="P:cellular response to oxidative stress"/>
    <property type="evidence" value="ECO:0007669"/>
    <property type="project" value="TreeGrafter"/>
</dbReference>
<keyword evidence="1" id="KW-1015">Disulfide bond</keyword>
<dbReference type="SUPFAM" id="SSF52833">
    <property type="entry name" value="Thioredoxin-like"/>
    <property type="match status" value="1"/>
</dbReference>
<protein>
    <recommendedName>
        <fullName evidence="3">Glutaredoxin domain-containing protein</fullName>
    </recommendedName>
</protein>
<dbReference type="GO" id="GO:0005737">
    <property type="term" value="C:cytoplasm"/>
    <property type="evidence" value="ECO:0007669"/>
    <property type="project" value="TreeGrafter"/>
</dbReference>
<dbReference type="InterPro" id="IPR011767">
    <property type="entry name" value="GLR_AS"/>
</dbReference>
<dbReference type="InterPro" id="IPR002109">
    <property type="entry name" value="Glutaredoxin"/>
</dbReference>
<dbReference type="GO" id="GO:0015038">
    <property type="term" value="F:glutathione disulfide oxidoreductase activity"/>
    <property type="evidence" value="ECO:0007669"/>
    <property type="project" value="TreeGrafter"/>
</dbReference>
<proteinExistence type="predicted"/>
<reference evidence="4" key="1">
    <citation type="submission" date="2022-07" db="EMBL/GenBank/DDBJ databases">
        <title>Phylogenomic reconstructions and comparative analyses of Kickxellomycotina fungi.</title>
        <authorList>
            <person name="Reynolds N.K."/>
            <person name="Stajich J.E."/>
            <person name="Barry K."/>
            <person name="Grigoriev I.V."/>
            <person name="Crous P."/>
            <person name="Smith M.E."/>
        </authorList>
    </citation>
    <scope>NUCLEOTIDE SEQUENCE</scope>
    <source>
        <strain evidence="4">CBS 109367</strain>
    </source>
</reference>
<evidence type="ECO:0000256" key="2">
    <source>
        <dbReference type="ARBA" id="ARBA00023284"/>
    </source>
</evidence>
<dbReference type="Gene3D" id="3.40.30.10">
    <property type="entry name" value="Glutaredoxin"/>
    <property type="match status" value="1"/>
</dbReference>
<sequence>MSLAVTLYRHRLALALVLAIGTLCLLATRSLQANSVLDALGDDSRDKPRGGINRHWPEAPLLIEEARAPANRFVQSVLRKHRIVVFSKTTCPHCKATKTLLERYREQYGLVYMVVEADLRKDMSEVKQALESLCQHTTFPSVFVDAKCIGGNNDLYAKHASGGFQQMLVEAGLLPKSKLEQHKAVLLESTRKLVADNAVAVYGRIADTEAAQAVAIIQDYQAQHAGFAYRFIDLDERADHLQLAEA</sequence>
<dbReference type="AlphaFoldDB" id="A0A9W8G771"/>
<name>A0A9W8G771_9FUNG</name>
<feature type="domain" description="Glutaredoxin" evidence="3">
    <location>
        <begin position="83"/>
        <end position="149"/>
    </location>
</feature>
<organism evidence="4 5">
    <name type="scientific">Coemansia spiralis</name>
    <dbReference type="NCBI Taxonomy" id="417178"/>
    <lineage>
        <taxon>Eukaryota</taxon>
        <taxon>Fungi</taxon>
        <taxon>Fungi incertae sedis</taxon>
        <taxon>Zoopagomycota</taxon>
        <taxon>Kickxellomycotina</taxon>
        <taxon>Kickxellomycetes</taxon>
        <taxon>Kickxellales</taxon>
        <taxon>Kickxellaceae</taxon>
        <taxon>Coemansia</taxon>
    </lineage>
</organism>
<dbReference type="EMBL" id="JANBTX010000774">
    <property type="protein sequence ID" value="KAJ2680179.1"/>
    <property type="molecule type" value="Genomic_DNA"/>
</dbReference>
<accession>A0A9W8G771</accession>
<feature type="non-terminal residue" evidence="4">
    <location>
        <position position="246"/>
    </location>
</feature>
<dbReference type="Pfam" id="PF00462">
    <property type="entry name" value="Glutaredoxin"/>
    <property type="match status" value="1"/>
</dbReference>
<evidence type="ECO:0000313" key="5">
    <source>
        <dbReference type="Proteomes" id="UP001151516"/>
    </source>
</evidence>
<dbReference type="OrthoDB" id="423313at2759"/>
<dbReference type="CDD" id="cd03419">
    <property type="entry name" value="GRX_GRXh_1_2_like"/>
    <property type="match status" value="1"/>
</dbReference>
<dbReference type="InterPro" id="IPR036249">
    <property type="entry name" value="Thioredoxin-like_sf"/>
</dbReference>